<keyword evidence="3" id="KW-0238">DNA-binding</keyword>
<dbReference type="CDD" id="cd00093">
    <property type="entry name" value="HTH_XRE"/>
    <property type="match status" value="1"/>
</dbReference>
<dbReference type="GO" id="GO:0003677">
    <property type="term" value="F:DNA binding"/>
    <property type="evidence" value="ECO:0007669"/>
    <property type="project" value="UniProtKB-KW"/>
</dbReference>
<dbReference type="RefSeq" id="WP_009482416.1">
    <property type="nucleotide sequence ID" value="NZ_BAFE01000053.1"/>
</dbReference>
<dbReference type="PROSITE" id="PS50943">
    <property type="entry name" value="HTH_CROC1"/>
    <property type="match status" value="1"/>
</dbReference>
<proteinExistence type="predicted"/>
<feature type="region of interest" description="Disordered" evidence="1">
    <location>
        <begin position="80"/>
        <end position="117"/>
    </location>
</feature>
<evidence type="ECO:0000313" key="4">
    <source>
        <dbReference type="Proteomes" id="UP000004367"/>
    </source>
</evidence>
<keyword evidence="4" id="KW-1185">Reference proteome</keyword>
<sequence>MDDGTRPPLWGAADEPADLGALLLLLRRAHGLTQAELADAAGVPRRFVVDLENGRSTLFVQRLHAVLDALDARLVVEEPGARDAASGLSRTGASGDDAVAVDDDPDGGAPALKDLGW</sequence>
<dbReference type="SUPFAM" id="SSF47413">
    <property type="entry name" value="lambda repressor-like DNA-binding domains"/>
    <property type="match status" value="1"/>
</dbReference>
<dbReference type="Gene3D" id="1.10.260.40">
    <property type="entry name" value="lambda repressor-like DNA-binding domains"/>
    <property type="match status" value="1"/>
</dbReference>
<dbReference type="SMART" id="SM00530">
    <property type="entry name" value="HTH_XRE"/>
    <property type="match status" value="1"/>
</dbReference>
<evidence type="ECO:0000256" key="1">
    <source>
        <dbReference type="SAM" id="MobiDB-lite"/>
    </source>
</evidence>
<reference evidence="3 4" key="1">
    <citation type="submission" date="2012-02" db="EMBL/GenBank/DDBJ databases">
        <title>Whole genome shotgun sequence of Mobilicoccus pelagius NBRC 104925.</title>
        <authorList>
            <person name="Yoshida Y."/>
            <person name="Hosoyama A."/>
            <person name="Tsuchikane K."/>
            <person name="Katsumata H."/>
            <person name="Yamazaki S."/>
            <person name="Fujita N."/>
        </authorList>
    </citation>
    <scope>NUCLEOTIDE SEQUENCE [LARGE SCALE GENOMIC DNA]</scope>
    <source>
        <strain evidence="3 4">NBRC 104925</strain>
    </source>
</reference>
<dbReference type="STRING" id="1089455.MOPEL_074_00050"/>
<evidence type="ECO:0000259" key="2">
    <source>
        <dbReference type="PROSITE" id="PS50943"/>
    </source>
</evidence>
<gene>
    <name evidence="3" type="ORF">MOPEL_074_00050</name>
</gene>
<name>H5US10_9MICO</name>
<evidence type="ECO:0000313" key="3">
    <source>
        <dbReference type="EMBL" id="GAB48518.1"/>
    </source>
</evidence>
<dbReference type="AlphaFoldDB" id="H5US10"/>
<protein>
    <submittedName>
        <fullName evidence="3">Putative Xre family DNA-binding protein</fullName>
    </submittedName>
</protein>
<dbReference type="InterPro" id="IPR010982">
    <property type="entry name" value="Lambda_DNA-bd_dom_sf"/>
</dbReference>
<comment type="caution">
    <text evidence="3">The sequence shown here is derived from an EMBL/GenBank/DDBJ whole genome shotgun (WGS) entry which is preliminary data.</text>
</comment>
<accession>H5US10</accession>
<dbReference type="InterPro" id="IPR001387">
    <property type="entry name" value="Cro/C1-type_HTH"/>
</dbReference>
<dbReference type="EMBL" id="BAFE01000053">
    <property type="protein sequence ID" value="GAB48518.1"/>
    <property type="molecule type" value="Genomic_DNA"/>
</dbReference>
<dbReference type="Proteomes" id="UP000004367">
    <property type="component" value="Unassembled WGS sequence"/>
</dbReference>
<dbReference type="Pfam" id="PF13560">
    <property type="entry name" value="HTH_31"/>
    <property type="match status" value="1"/>
</dbReference>
<organism evidence="3 4">
    <name type="scientific">Mobilicoccus pelagius NBRC 104925</name>
    <dbReference type="NCBI Taxonomy" id="1089455"/>
    <lineage>
        <taxon>Bacteria</taxon>
        <taxon>Bacillati</taxon>
        <taxon>Actinomycetota</taxon>
        <taxon>Actinomycetes</taxon>
        <taxon>Micrococcales</taxon>
        <taxon>Dermatophilaceae</taxon>
        <taxon>Mobilicoccus</taxon>
    </lineage>
</organism>
<feature type="domain" description="HTH cro/C1-type" evidence="2">
    <location>
        <begin position="23"/>
        <end position="77"/>
    </location>
</feature>
<dbReference type="OrthoDB" id="4828926at2"/>